<dbReference type="InterPro" id="IPR036250">
    <property type="entry name" value="AcylCo_DH-like_C"/>
</dbReference>
<keyword evidence="11" id="KW-1185">Reference proteome</keyword>
<keyword evidence="4 6" id="KW-0274">FAD</keyword>
<dbReference type="InterPro" id="IPR037069">
    <property type="entry name" value="AcylCoA_DH/ox_N_sf"/>
</dbReference>
<dbReference type="InterPro" id="IPR009075">
    <property type="entry name" value="AcylCo_DH/oxidase_C"/>
</dbReference>
<evidence type="ECO:0000256" key="3">
    <source>
        <dbReference type="ARBA" id="ARBA00022630"/>
    </source>
</evidence>
<keyword evidence="5 6" id="KW-0560">Oxidoreductase</keyword>
<evidence type="ECO:0000259" key="8">
    <source>
        <dbReference type="Pfam" id="PF02770"/>
    </source>
</evidence>
<reference evidence="10 11" key="1">
    <citation type="submission" date="2016-11" db="EMBL/GenBank/DDBJ databases">
        <authorList>
            <person name="Jaros S."/>
            <person name="Januszkiewicz K."/>
            <person name="Wedrychowicz H."/>
        </authorList>
    </citation>
    <scope>NUCLEOTIDE SEQUENCE [LARGE SCALE GENOMIC DNA]</scope>
    <source>
        <strain evidence="10 11">DSM 14916</strain>
    </source>
</reference>
<name>A0A1M6R3T2_9PROT</name>
<keyword evidence="3 6" id="KW-0285">Flavoprotein</keyword>
<organism evidence="10 11">
    <name type="scientific">Muricoccus roseus</name>
    <dbReference type="NCBI Taxonomy" id="198092"/>
    <lineage>
        <taxon>Bacteria</taxon>
        <taxon>Pseudomonadati</taxon>
        <taxon>Pseudomonadota</taxon>
        <taxon>Alphaproteobacteria</taxon>
        <taxon>Acetobacterales</taxon>
        <taxon>Roseomonadaceae</taxon>
        <taxon>Muricoccus</taxon>
    </lineage>
</organism>
<proteinExistence type="inferred from homology"/>
<dbReference type="Gene3D" id="2.40.110.10">
    <property type="entry name" value="Butyryl-CoA Dehydrogenase, subunit A, domain 2"/>
    <property type="match status" value="1"/>
</dbReference>
<evidence type="ECO:0000256" key="6">
    <source>
        <dbReference type="RuleBase" id="RU362125"/>
    </source>
</evidence>
<feature type="domain" description="Acyl-CoA dehydrogenase/oxidase N-terminal" evidence="9">
    <location>
        <begin position="27"/>
        <end position="132"/>
    </location>
</feature>
<dbReference type="GO" id="GO:0050660">
    <property type="term" value="F:flavin adenine dinucleotide binding"/>
    <property type="evidence" value="ECO:0007669"/>
    <property type="project" value="InterPro"/>
</dbReference>
<dbReference type="InterPro" id="IPR006091">
    <property type="entry name" value="Acyl-CoA_Oxase/DH_mid-dom"/>
</dbReference>
<feature type="domain" description="Acyl-CoA dehydrogenase/oxidase C-terminal" evidence="7">
    <location>
        <begin position="247"/>
        <end position="392"/>
    </location>
</feature>
<dbReference type="PANTHER" id="PTHR43884:SF40">
    <property type="entry name" value="ACYL-COA DEHYDROGENASE"/>
    <property type="match status" value="1"/>
</dbReference>
<dbReference type="Gene3D" id="1.20.140.10">
    <property type="entry name" value="Butyryl-CoA Dehydrogenase, subunit A, domain 3"/>
    <property type="match status" value="1"/>
</dbReference>
<dbReference type="InterPro" id="IPR013786">
    <property type="entry name" value="AcylCoA_DH/ox_N"/>
</dbReference>
<dbReference type="AlphaFoldDB" id="A0A1M6R3T2"/>
<dbReference type="Pfam" id="PF00441">
    <property type="entry name" value="Acyl-CoA_dh_1"/>
    <property type="match status" value="1"/>
</dbReference>
<dbReference type="Gene3D" id="1.10.540.10">
    <property type="entry name" value="Acyl-CoA dehydrogenase/oxidase, N-terminal domain"/>
    <property type="match status" value="1"/>
</dbReference>
<dbReference type="EMBL" id="FQZF01000040">
    <property type="protein sequence ID" value="SHK27124.1"/>
    <property type="molecule type" value="Genomic_DNA"/>
</dbReference>
<dbReference type="InterPro" id="IPR046373">
    <property type="entry name" value="Acyl-CoA_Oxase/DH_mid-dom_sf"/>
</dbReference>
<dbReference type="FunFam" id="1.20.140.10:FF:000001">
    <property type="entry name" value="Acyl-CoA dehydrogenase"/>
    <property type="match status" value="1"/>
</dbReference>
<sequence>MNYQSPGGAAALDAGMNFEIPEAVAEFRSVTRVLVDDLLPLEREFQETGVVPPQVRQTLIKNGYFALAFPEEYGGLGMGALAQCVVQAELARLPPQFWTELRPLMGPAAKNILNHASAEQKARLVPGMISGDIPIAFGLTEPHCGSDLGSMRTTATRNVDGWLLNGSKTFISNAKNAKTLVVYAYTDKAAGPRGGISAFLLEASTPGYRVDGVIPLMGTATPGVYEISFSDVQLPPDSLLGEEGKAFHYALEGLNEGRLNVGATALGMGEYALELAVDQAKIRPAFGGFIADLQAIRHMIANMATEMRAARLMLLDACWRFDQGEKRRELASMAKLFATEAGSRAVDSAVQIFGGYGYCRGFAVERLYRDIRITRIYEGSSEIQRNTISREILR</sequence>
<dbReference type="RefSeq" id="WP_217659741.1">
    <property type="nucleotide sequence ID" value="NZ_FQZF01000040.1"/>
</dbReference>
<dbReference type="SUPFAM" id="SSF56645">
    <property type="entry name" value="Acyl-CoA dehydrogenase NM domain-like"/>
    <property type="match status" value="1"/>
</dbReference>
<dbReference type="PIRSF" id="PIRSF016578">
    <property type="entry name" value="HsaA"/>
    <property type="match status" value="1"/>
</dbReference>
<evidence type="ECO:0000256" key="5">
    <source>
        <dbReference type="ARBA" id="ARBA00023002"/>
    </source>
</evidence>
<evidence type="ECO:0000259" key="7">
    <source>
        <dbReference type="Pfam" id="PF00441"/>
    </source>
</evidence>
<dbReference type="GO" id="GO:0003995">
    <property type="term" value="F:acyl-CoA dehydrogenase activity"/>
    <property type="evidence" value="ECO:0007669"/>
    <property type="project" value="TreeGrafter"/>
</dbReference>
<evidence type="ECO:0000256" key="1">
    <source>
        <dbReference type="ARBA" id="ARBA00001974"/>
    </source>
</evidence>
<feature type="domain" description="Acyl-CoA oxidase/dehydrogenase middle" evidence="8">
    <location>
        <begin position="136"/>
        <end position="232"/>
    </location>
</feature>
<evidence type="ECO:0000256" key="2">
    <source>
        <dbReference type="ARBA" id="ARBA00009347"/>
    </source>
</evidence>
<accession>A0A1M6R3T2</accession>
<evidence type="ECO:0000313" key="11">
    <source>
        <dbReference type="Proteomes" id="UP000184387"/>
    </source>
</evidence>
<evidence type="ECO:0000259" key="9">
    <source>
        <dbReference type="Pfam" id="PF02771"/>
    </source>
</evidence>
<evidence type="ECO:0000313" key="10">
    <source>
        <dbReference type="EMBL" id="SHK27124.1"/>
    </source>
</evidence>
<dbReference type="FunFam" id="2.40.110.10:FF:000002">
    <property type="entry name" value="Acyl-CoA dehydrogenase fadE12"/>
    <property type="match status" value="1"/>
</dbReference>
<protein>
    <submittedName>
        <fullName evidence="10">Acyl-CoA dehydrogenase</fullName>
    </submittedName>
</protein>
<dbReference type="PANTHER" id="PTHR43884">
    <property type="entry name" value="ACYL-COA DEHYDROGENASE"/>
    <property type="match status" value="1"/>
</dbReference>
<dbReference type="Pfam" id="PF02771">
    <property type="entry name" value="Acyl-CoA_dh_N"/>
    <property type="match status" value="1"/>
</dbReference>
<dbReference type="Proteomes" id="UP000184387">
    <property type="component" value="Unassembled WGS sequence"/>
</dbReference>
<gene>
    <name evidence="10" type="ORF">SAMN02745194_04587</name>
</gene>
<comment type="similarity">
    <text evidence="2 6">Belongs to the acyl-CoA dehydrogenase family.</text>
</comment>
<comment type="cofactor">
    <cofactor evidence="1 6">
        <name>FAD</name>
        <dbReference type="ChEBI" id="CHEBI:57692"/>
    </cofactor>
</comment>
<dbReference type="InterPro" id="IPR009100">
    <property type="entry name" value="AcylCoA_DH/oxidase_NM_dom_sf"/>
</dbReference>
<dbReference type="SUPFAM" id="SSF47203">
    <property type="entry name" value="Acyl-CoA dehydrogenase C-terminal domain-like"/>
    <property type="match status" value="1"/>
</dbReference>
<evidence type="ECO:0000256" key="4">
    <source>
        <dbReference type="ARBA" id="ARBA00022827"/>
    </source>
</evidence>
<dbReference type="Pfam" id="PF02770">
    <property type="entry name" value="Acyl-CoA_dh_M"/>
    <property type="match status" value="1"/>
</dbReference>
<dbReference type="STRING" id="198092.SAMN02745194_04587"/>